<feature type="chain" id="PRO_5014646757" description="Secreted protein" evidence="2">
    <location>
        <begin position="34"/>
        <end position="264"/>
    </location>
</feature>
<comment type="caution">
    <text evidence="3">The sequence shown here is derived from an EMBL/GenBank/DDBJ whole genome shotgun (WGS) entry which is preliminary data.</text>
</comment>
<evidence type="ECO:0000313" key="3">
    <source>
        <dbReference type="EMBL" id="PMS37961.1"/>
    </source>
</evidence>
<dbReference type="Proteomes" id="UP000235777">
    <property type="component" value="Unassembled WGS sequence"/>
</dbReference>
<dbReference type="EMBL" id="PNYC01000002">
    <property type="protein sequence ID" value="PMS37961.1"/>
    <property type="molecule type" value="Genomic_DNA"/>
</dbReference>
<proteinExistence type="predicted"/>
<name>A0A2N7X8M3_9BURK</name>
<feature type="signal peptide" evidence="2">
    <location>
        <begin position="1"/>
        <end position="33"/>
    </location>
</feature>
<dbReference type="AlphaFoldDB" id="A0A2N7X8M3"/>
<evidence type="ECO:0000313" key="4">
    <source>
        <dbReference type="Proteomes" id="UP000235777"/>
    </source>
</evidence>
<feature type="region of interest" description="Disordered" evidence="1">
    <location>
        <begin position="244"/>
        <end position="264"/>
    </location>
</feature>
<evidence type="ECO:0000256" key="1">
    <source>
        <dbReference type="SAM" id="MobiDB-lite"/>
    </source>
</evidence>
<reference evidence="3 4" key="1">
    <citation type="submission" date="2018-01" db="EMBL/GenBank/DDBJ databases">
        <title>Whole genome analyses suggest that Burkholderia sensu lato contains two further novel genera in the rhizoxinica-symbiotica group Mycetohabitans gen. nov., and Trinickia gen. nov.: implications for the evolution of diazotrophy and nodulation in the Burkholderiaceae.</title>
        <authorList>
            <person name="Estrada-de los Santos P."/>
            <person name="Palmer M."/>
            <person name="Chavez-Ramirez B."/>
            <person name="Beukes C."/>
            <person name="Steenkamp E.T."/>
            <person name="Hirsch A.M."/>
            <person name="Manyaka P."/>
            <person name="Maluk M."/>
            <person name="Lafos M."/>
            <person name="Crook M."/>
            <person name="Gross E."/>
            <person name="Simon M.F."/>
            <person name="Bueno dos Reis Junior F."/>
            <person name="Poole P.S."/>
            <person name="Venter S.N."/>
            <person name="James E.K."/>
        </authorList>
    </citation>
    <scope>NUCLEOTIDE SEQUENCE [LARGE SCALE GENOMIC DNA]</scope>
    <source>
        <strain evidence="3 4">JPY 581</strain>
    </source>
</reference>
<accession>A0A2N7X8M3</accession>
<protein>
    <recommendedName>
        <fullName evidence="5">Secreted protein</fullName>
    </recommendedName>
</protein>
<dbReference type="STRING" id="863227.GCA_000373005_00365"/>
<evidence type="ECO:0008006" key="5">
    <source>
        <dbReference type="Google" id="ProtNLM"/>
    </source>
</evidence>
<evidence type="ECO:0000256" key="2">
    <source>
        <dbReference type="SAM" id="SignalP"/>
    </source>
</evidence>
<keyword evidence="4" id="KW-1185">Reference proteome</keyword>
<organism evidence="3 4">
    <name type="scientific">Trinickia symbiotica</name>
    <dbReference type="NCBI Taxonomy" id="863227"/>
    <lineage>
        <taxon>Bacteria</taxon>
        <taxon>Pseudomonadati</taxon>
        <taxon>Pseudomonadota</taxon>
        <taxon>Betaproteobacteria</taxon>
        <taxon>Burkholderiales</taxon>
        <taxon>Burkholderiaceae</taxon>
        <taxon>Trinickia</taxon>
    </lineage>
</organism>
<dbReference type="OrthoDB" id="8559287at2"/>
<gene>
    <name evidence="3" type="ORF">C0Z20_03860</name>
</gene>
<sequence length="264" mass="28112">MKRVRRPLSRISRASAFVSLLALAVAGALGPLAARGATNEASAASQPSTEITPAEKLIFTTDHLHDVAPQTELDYAMEASGKDAGAADVVRVLVTSQGNTKGDAKVSDHSGAVPLPTSGLPCNPVIIYFLERDITEMQTLTGGQKRYFQQRLRLALAQGPKIASATSRIGGKPVAVRQIVVQPYLDDPNADRFPQYTGKRYTFELADALPGGVARIRTEVPGPNNDFVHPLSTETLTFQAAVRKLPESGKTAPEKSSGAPRASR</sequence>
<keyword evidence="2" id="KW-0732">Signal</keyword>
<dbReference type="RefSeq" id="WP_018438872.1">
    <property type="nucleotide sequence ID" value="NZ_KB890164.1"/>
</dbReference>